<dbReference type="AlphaFoldDB" id="A0A834XHL6"/>
<reference evidence="2" key="1">
    <citation type="submission" date="2020-09" db="EMBL/GenBank/DDBJ databases">
        <title>Genome-Enabled Discovery of Anthraquinone Biosynthesis in Senna tora.</title>
        <authorList>
            <person name="Kang S.-H."/>
            <person name="Pandey R.P."/>
            <person name="Lee C.-M."/>
            <person name="Sim J.-S."/>
            <person name="Jeong J.-T."/>
            <person name="Choi B.-S."/>
            <person name="Jung M."/>
            <person name="Ginzburg D."/>
            <person name="Zhao K."/>
            <person name="Won S.Y."/>
            <person name="Oh T.-J."/>
            <person name="Yu Y."/>
            <person name="Kim N.-H."/>
            <person name="Lee O.R."/>
            <person name="Lee T.-H."/>
            <person name="Bashyal P."/>
            <person name="Kim T.-S."/>
            <person name="Lee W.-H."/>
            <person name="Kawkins C."/>
            <person name="Kim C.-K."/>
            <person name="Kim J.S."/>
            <person name="Ahn B.O."/>
            <person name="Rhee S.Y."/>
            <person name="Sohng J.K."/>
        </authorList>
    </citation>
    <scope>NUCLEOTIDE SEQUENCE</scope>
    <source>
        <tissue evidence="2">Leaf</tissue>
    </source>
</reference>
<evidence type="ECO:0000256" key="1">
    <source>
        <dbReference type="SAM" id="MobiDB-lite"/>
    </source>
</evidence>
<evidence type="ECO:0000313" key="2">
    <source>
        <dbReference type="EMBL" id="KAF7845409.1"/>
    </source>
</evidence>
<sequence length="55" mass="6262">MEGGNWELEEESRDQSRLRTCFTSRVSERNEERSSSSQQASLRFLTAKPKNAGSP</sequence>
<keyword evidence="3" id="KW-1185">Reference proteome</keyword>
<feature type="region of interest" description="Disordered" evidence="1">
    <location>
        <begin position="24"/>
        <end position="55"/>
    </location>
</feature>
<name>A0A834XHL6_9FABA</name>
<gene>
    <name evidence="2" type="ORF">G2W53_002314</name>
</gene>
<organism evidence="2 3">
    <name type="scientific">Senna tora</name>
    <dbReference type="NCBI Taxonomy" id="362788"/>
    <lineage>
        <taxon>Eukaryota</taxon>
        <taxon>Viridiplantae</taxon>
        <taxon>Streptophyta</taxon>
        <taxon>Embryophyta</taxon>
        <taxon>Tracheophyta</taxon>
        <taxon>Spermatophyta</taxon>
        <taxon>Magnoliopsida</taxon>
        <taxon>eudicotyledons</taxon>
        <taxon>Gunneridae</taxon>
        <taxon>Pentapetalae</taxon>
        <taxon>rosids</taxon>
        <taxon>fabids</taxon>
        <taxon>Fabales</taxon>
        <taxon>Fabaceae</taxon>
        <taxon>Caesalpinioideae</taxon>
        <taxon>Cassia clade</taxon>
        <taxon>Senna</taxon>
    </lineage>
</organism>
<dbReference type="EMBL" id="JAAIUW010000001">
    <property type="protein sequence ID" value="KAF7845409.1"/>
    <property type="molecule type" value="Genomic_DNA"/>
</dbReference>
<protein>
    <submittedName>
        <fullName evidence="2">Uncharacterized protein</fullName>
    </submittedName>
</protein>
<dbReference type="Proteomes" id="UP000634136">
    <property type="component" value="Unassembled WGS sequence"/>
</dbReference>
<accession>A0A834XHL6</accession>
<comment type="caution">
    <text evidence="2">The sequence shown here is derived from an EMBL/GenBank/DDBJ whole genome shotgun (WGS) entry which is preliminary data.</text>
</comment>
<evidence type="ECO:0000313" key="3">
    <source>
        <dbReference type="Proteomes" id="UP000634136"/>
    </source>
</evidence>
<proteinExistence type="predicted"/>